<evidence type="ECO:0000259" key="1">
    <source>
        <dbReference type="Pfam" id="PF18676"/>
    </source>
</evidence>
<reference evidence="2 3" key="1">
    <citation type="submission" date="2016-08" db="EMBL/GenBank/DDBJ databases">
        <title>Evolution of the type three secretion system and type three effector repertoires in Xanthomonas.</title>
        <authorList>
            <person name="Merda D."/>
            <person name="Briand M."/>
            <person name="Bosis E."/>
            <person name="Rousseau C."/>
            <person name="Portier P."/>
            <person name="Jacques M.-A."/>
            <person name="Fischer-Le Saux M."/>
        </authorList>
    </citation>
    <scope>NUCLEOTIDE SEQUENCE [LARGE SCALE GENOMIC DNA]</scope>
    <source>
        <strain evidence="2 3">CFBP 4691</strain>
    </source>
</reference>
<accession>A0A2S6YYR3</accession>
<comment type="caution">
    <text evidence="2">The sequence shown here is derived from an EMBL/GenBank/DDBJ whole genome shotgun (WGS) entry which is preliminary data.</text>
</comment>
<dbReference type="EMBL" id="MIGX01000367">
    <property type="protein sequence ID" value="PPT72248.1"/>
    <property type="molecule type" value="Genomic_DNA"/>
</dbReference>
<dbReference type="OrthoDB" id="218680at2"/>
<dbReference type="Pfam" id="PF18676">
    <property type="entry name" value="MBG_2"/>
    <property type="match status" value="1"/>
</dbReference>
<dbReference type="RefSeq" id="WP_158255101.1">
    <property type="nucleotide sequence ID" value="NZ_MIGX01000367.1"/>
</dbReference>
<gene>
    <name evidence="2" type="ORF">XthCFBP4691_20745</name>
</gene>
<dbReference type="Proteomes" id="UP000239898">
    <property type="component" value="Unassembled WGS sequence"/>
</dbReference>
<dbReference type="AlphaFoldDB" id="A0A2S6YYR3"/>
<protein>
    <recommendedName>
        <fullName evidence="1">MBG domain-containing protein</fullName>
    </recommendedName>
</protein>
<evidence type="ECO:0000313" key="3">
    <source>
        <dbReference type="Proteomes" id="UP000239898"/>
    </source>
</evidence>
<dbReference type="InterPro" id="IPR041286">
    <property type="entry name" value="MBG_2"/>
</dbReference>
<feature type="non-terminal residue" evidence="2">
    <location>
        <position position="105"/>
    </location>
</feature>
<sequence length="105" mass="10617">RYAHTASGGDGNYDLTFVDGALTIDKASATVTANSGRTLYTGLAQRVDGFAASGLVNGEDASVLTGVITRGGQGRNAGRYAHTASGGDGNYDLTFVDGALTIDKA</sequence>
<proteinExistence type="predicted"/>
<name>A0A2S6YYR3_9XANT</name>
<feature type="domain" description="MBG" evidence="1">
    <location>
        <begin position="30"/>
        <end position="101"/>
    </location>
</feature>
<feature type="non-terminal residue" evidence="2">
    <location>
        <position position="1"/>
    </location>
</feature>
<keyword evidence="3" id="KW-1185">Reference proteome</keyword>
<organism evidence="2 3">
    <name type="scientific">Xanthomonas theicola</name>
    <dbReference type="NCBI Taxonomy" id="56464"/>
    <lineage>
        <taxon>Bacteria</taxon>
        <taxon>Pseudomonadati</taxon>
        <taxon>Pseudomonadota</taxon>
        <taxon>Gammaproteobacteria</taxon>
        <taxon>Lysobacterales</taxon>
        <taxon>Lysobacteraceae</taxon>
        <taxon>Xanthomonas</taxon>
    </lineage>
</organism>
<evidence type="ECO:0000313" key="2">
    <source>
        <dbReference type="EMBL" id="PPT72248.1"/>
    </source>
</evidence>